<evidence type="ECO:0000313" key="2">
    <source>
        <dbReference type="Proteomes" id="UP001497516"/>
    </source>
</evidence>
<name>A0AAV2CH76_9ROSI</name>
<accession>A0AAV2CH76</accession>
<dbReference type="EMBL" id="OZ034813">
    <property type="protein sequence ID" value="CAL1355873.1"/>
    <property type="molecule type" value="Genomic_DNA"/>
</dbReference>
<sequence length="81" mass="9121">MSSSRNDSVQCRAGKLLAFWWAANISRGKTSSWSLEEGDDRSTRNQFWLQVPEIPLSNLNGKAIMELYSSVPLRDSEACNI</sequence>
<reference evidence="1 2" key="1">
    <citation type="submission" date="2024-04" db="EMBL/GenBank/DDBJ databases">
        <authorList>
            <person name="Fracassetti M."/>
        </authorList>
    </citation>
    <scope>NUCLEOTIDE SEQUENCE [LARGE SCALE GENOMIC DNA]</scope>
</reference>
<keyword evidence="2" id="KW-1185">Reference proteome</keyword>
<organism evidence="1 2">
    <name type="scientific">Linum trigynum</name>
    <dbReference type="NCBI Taxonomy" id="586398"/>
    <lineage>
        <taxon>Eukaryota</taxon>
        <taxon>Viridiplantae</taxon>
        <taxon>Streptophyta</taxon>
        <taxon>Embryophyta</taxon>
        <taxon>Tracheophyta</taxon>
        <taxon>Spermatophyta</taxon>
        <taxon>Magnoliopsida</taxon>
        <taxon>eudicotyledons</taxon>
        <taxon>Gunneridae</taxon>
        <taxon>Pentapetalae</taxon>
        <taxon>rosids</taxon>
        <taxon>fabids</taxon>
        <taxon>Malpighiales</taxon>
        <taxon>Linaceae</taxon>
        <taxon>Linum</taxon>
    </lineage>
</organism>
<evidence type="ECO:0000313" key="1">
    <source>
        <dbReference type="EMBL" id="CAL1355873.1"/>
    </source>
</evidence>
<dbReference type="Proteomes" id="UP001497516">
    <property type="component" value="Chromosome 1"/>
</dbReference>
<gene>
    <name evidence="1" type="ORF">LTRI10_LOCUS3604</name>
</gene>
<protein>
    <submittedName>
        <fullName evidence="1">Uncharacterized protein</fullName>
    </submittedName>
</protein>
<proteinExistence type="predicted"/>
<dbReference type="AlphaFoldDB" id="A0AAV2CH76"/>